<keyword evidence="1" id="KW-1133">Transmembrane helix</keyword>
<dbReference type="RefSeq" id="WP_315625291.1">
    <property type="nucleotide sequence ID" value="NZ_JAUHMF010000002.1"/>
</dbReference>
<keyword evidence="3" id="KW-1185">Reference proteome</keyword>
<name>A0ABU3NP58_9CHLR</name>
<reference evidence="2 3" key="1">
    <citation type="submission" date="2023-07" db="EMBL/GenBank/DDBJ databases">
        <title>Novel species of Thermanaerothrix with wide hydrolytic capabilities.</title>
        <authorList>
            <person name="Zayulina K.S."/>
            <person name="Podosokorskaya O.A."/>
            <person name="Elcheninov A.G."/>
        </authorList>
    </citation>
    <scope>NUCLEOTIDE SEQUENCE [LARGE SCALE GENOMIC DNA]</scope>
    <source>
        <strain evidence="2 3">4228-RoL</strain>
    </source>
</reference>
<evidence type="ECO:0000256" key="1">
    <source>
        <dbReference type="SAM" id="Phobius"/>
    </source>
</evidence>
<gene>
    <name evidence="2" type="ORF">QYE77_10130</name>
</gene>
<evidence type="ECO:0000313" key="3">
    <source>
        <dbReference type="Proteomes" id="UP001254165"/>
    </source>
</evidence>
<accession>A0ABU3NP58</accession>
<comment type="caution">
    <text evidence="2">The sequence shown here is derived from an EMBL/GenBank/DDBJ whole genome shotgun (WGS) entry which is preliminary data.</text>
</comment>
<feature type="transmembrane region" description="Helical" evidence="1">
    <location>
        <begin position="58"/>
        <end position="80"/>
    </location>
</feature>
<evidence type="ECO:0008006" key="4">
    <source>
        <dbReference type="Google" id="ProtNLM"/>
    </source>
</evidence>
<evidence type="ECO:0000313" key="2">
    <source>
        <dbReference type="EMBL" id="MDT8898628.1"/>
    </source>
</evidence>
<dbReference type="Proteomes" id="UP001254165">
    <property type="component" value="Unassembled WGS sequence"/>
</dbReference>
<dbReference type="EMBL" id="JAUHMF010000002">
    <property type="protein sequence ID" value="MDT8898628.1"/>
    <property type="molecule type" value="Genomic_DNA"/>
</dbReference>
<keyword evidence="1" id="KW-0472">Membrane</keyword>
<sequence>MSPRPIRASDLVTYLYCHRAWWYRLQGVESANLTQMQAGEVFHAAHGRRVFRARLLQLTGWGLLLFAMLLLVALVTLYWLQ</sequence>
<proteinExistence type="predicted"/>
<keyword evidence="1" id="KW-0812">Transmembrane</keyword>
<protein>
    <recommendedName>
        <fullName evidence="4">DUF83 domain-containing protein</fullName>
    </recommendedName>
</protein>
<organism evidence="2 3">
    <name type="scientific">Thermanaerothrix solaris</name>
    <dbReference type="NCBI Taxonomy" id="3058434"/>
    <lineage>
        <taxon>Bacteria</taxon>
        <taxon>Bacillati</taxon>
        <taxon>Chloroflexota</taxon>
        <taxon>Anaerolineae</taxon>
        <taxon>Anaerolineales</taxon>
        <taxon>Anaerolineaceae</taxon>
        <taxon>Thermanaerothrix</taxon>
    </lineage>
</organism>